<feature type="binding site" evidence="6">
    <location>
        <position position="102"/>
    </location>
    <ligand>
        <name>a divalent metal cation</name>
        <dbReference type="ChEBI" id="CHEBI:60240"/>
        <label>1</label>
    </ligand>
</feature>
<dbReference type="PANTHER" id="PTHR43330">
    <property type="entry name" value="METHIONINE AMINOPEPTIDASE"/>
    <property type="match status" value="1"/>
</dbReference>
<dbReference type="GO" id="GO:0070006">
    <property type="term" value="F:metalloaminopeptidase activity"/>
    <property type="evidence" value="ECO:0007669"/>
    <property type="project" value="UniProtKB-UniRule"/>
</dbReference>
<feature type="binding site" evidence="6">
    <location>
        <position position="246"/>
    </location>
    <ligand>
        <name>a divalent metal cation</name>
        <dbReference type="ChEBI" id="CHEBI:60240"/>
        <label>2</label>
        <note>catalytic</note>
    </ligand>
</feature>
<dbReference type="RefSeq" id="WP_200130893.1">
    <property type="nucleotide sequence ID" value="NZ_JAEHOI010000001.1"/>
</dbReference>
<keyword evidence="2 6" id="KW-0031">Aminopeptidase</keyword>
<dbReference type="InterPro" id="IPR036005">
    <property type="entry name" value="Creatinase/aminopeptidase-like"/>
</dbReference>
<dbReference type="AlphaFoldDB" id="A0A934QCD7"/>
<keyword evidence="3 6" id="KW-0645">Protease</keyword>
<organism evidence="9 10">
    <name type="scientific">Leucobacter edaphi</name>
    <dbReference type="NCBI Taxonomy" id="2796472"/>
    <lineage>
        <taxon>Bacteria</taxon>
        <taxon>Bacillati</taxon>
        <taxon>Actinomycetota</taxon>
        <taxon>Actinomycetes</taxon>
        <taxon>Micrococcales</taxon>
        <taxon>Microbacteriaceae</taxon>
        <taxon>Leucobacter</taxon>
    </lineage>
</organism>
<dbReference type="GO" id="GO:0004239">
    <property type="term" value="F:initiator methionyl aminopeptidase activity"/>
    <property type="evidence" value="ECO:0007669"/>
    <property type="project" value="UniProtKB-UniRule"/>
</dbReference>
<evidence type="ECO:0000259" key="8">
    <source>
        <dbReference type="Pfam" id="PF00557"/>
    </source>
</evidence>
<feature type="binding site" evidence="6">
    <location>
        <position position="113"/>
    </location>
    <ligand>
        <name>a divalent metal cation</name>
        <dbReference type="ChEBI" id="CHEBI:60240"/>
        <label>2</label>
        <note>catalytic</note>
    </ligand>
</feature>
<dbReference type="PANTHER" id="PTHR43330:SF27">
    <property type="entry name" value="METHIONINE AMINOPEPTIDASE"/>
    <property type="match status" value="1"/>
</dbReference>
<keyword evidence="4 6" id="KW-0479">Metal-binding</keyword>
<keyword evidence="5 6" id="KW-0378">Hydrolase</keyword>
<dbReference type="InterPro" id="IPR000994">
    <property type="entry name" value="Pept_M24"/>
</dbReference>
<feature type="binding site" evidence="6">
    <location>
        <position position="85"/>
    </location>
    <ligand>
        <name>substrate</name>
    </ligand>
</feature>
<comment type="catalytic activity">
    <reaction evidence="6 7">
        <text>Release of N-terminal amino acids, preferentially methionine, from peptides and arylamides.</text>
        <dbReference type="EC" id="3.4.11.18"/>
    </reaction>
</comment>
<sequence>MGRRGILRRSIYKSPAQLRLMIEPGLATAAALAAMRDAVRPGITPLELDALAEEAIRARGGAPNFMLEPGYKHTICANVNEHVVHGIPSERPLVPGDIVALDAGAVIGGWHGDAAITAVLPDHADPERTAANEKLSRVTEQAMWRGIARLATGTHLNEVGEAVAGYVRANSDFGVLEDYIGHGIGRSMHEDPPVFNVPVRRRGPEIKPGLVVAIEPIISAGGIDTVVEDDDWTVTIADGSMSAQWEHSVAVHEKGIWVLTAEDGGASGLEPLGVTPVPIP</sequence>
<dbReference type="SUPFAM" id="SSF55920">
    <property type="entry name" value="Creatinase/aminopeptidase"/>
    <property type="match status" value="1"/>
</dbReference>
<evidence type="ECO:0000313" key="9">
    <source>
        <dbReference type="EMBL" id="MBK0420687.1"/>
    </source>
</evidence>
<comment type="cofactor">
    <cofactor evidence="6">
        <name>Co(2+)</name>
        <dbReference type="ChEBI" id="CHEBI:48828"/>
    </cofactor>
    <cofactor evidence="6">
        <name>Zn(2+)</name>
        <dbReference type="ChEBI" id="CHEBI:29105"/>
    </cofactor>
    <cofactor evidence="6">
        <name>Mn(2+)</name>
        <dbReference type="ChEBI" id="CHEBI:29035"/>
    </cofactor>
    <cofactor evidence="6">
        <name>Fe(2+)</name>
        <dbReference type="ChEBI" id="CHEBI:29033"/>
    </cofactor>
    <text evidence="6">Binds 2 divalent metal cations per subunit. Has a high-affinity and a low affinity metal-binding site. The true nature of the physiological cofactor is under debate. The enzyme is active with cobalt, zinc, manganese or divalent iron ions. Most likely, methionine aminopeptidases function as mononuclear Fe(2+)-metalloproteases under physiological conditions, and the catalytically relevant metal-binding site has been assigned to the histidine-containing high-affinity site.</text>
</comment>
<dbReference type="NCBIfam" id="TIGR00500">
    <property type="entry name" value="met_pdase_I"/>
    <property type="match status" value="1"/>
</dbReference>
<dbReference type="Gene3D" id="3.90.230.10">
    <property type="entry name" value="Creatinase/methionine aminopeptidase superfamily"/>
    <property type="match status" value="1"/>
</dbReference>
<dbReference type="EC" id="3.4.11.18" evidence="6 7"/>
<dbReference type="HAMAP" id="MF_01974">
    <property type="entry name" value="MetAP_1"/>
    <property type="match status" value="1"/>
</dbReference>
<dbReference type="GO" id="GO:0005829">
    <property type="term" value="C:cytosol"/>
    <property type="evidence" value="ECO:0007669"/>
    <property type="project" value="TreeGrafter"/>
</dbReference>
<reference evidence="9" key="1">
    <citation type="submission" date="2020-12" db="EMBL/GenBank/DDBJ databases">
        <title>Leucobacter sp. CAS2, isolated from Chromium sludge.</title>
        <authorList>
            <person name="Xu Z."/>
        </authorList>
    </citation>
    <scope>NUCLEOTIDE SEQUENCE</scope>
    <source>
        <strain evidence="9">CSA2</strain>
    </source>
</reference>
<keyword evidence="10" id="KW-1185">Reference proteome</keyword>
<evidence type="ECO:0000256" key="5">
    <source>
        <dbReference type="ARBA" id="ARBA00022801"/>
    </source>
</evidence>
<evidence type="ECO:0000256" key="4">
    <source>
        <dbReference type="ARBA" id="ARBA00022723"/>
    </source>
</evidence>
<dbReference type="InterPro" id="IPR002467">
    <property type="entry name" value="Pept_M24A_MAP1"/>
</dbReference>
<comment type="similarity">
    <text evidence="6">Belongs to the peptidase M24A family. Methionine aminopeptidase type 1 subfamily.</text>
</comment>
<dbReference type="Proteomes" id="UP000618733">
    <property type="component" value="Unassembled WGS sequence"/>
</dbReference>
<feature type="binding site" evidence="6">
    <location>
        <position position="215"/>
    </location>
    <ligand>
        <name>a divalent metal cation</name>
        <dbReference type="ChEBI" id="CHEBI:60240"/>
        <label>2</label>
        <note>catalytic</note>
    </ligand>
</feature>
<feature type="binding site" evidence="6">
    <location>
        <position position="189"/>
    </location>
    <ligand>
        <name>substrate</name>
    </ligand>
</feature>
<feature type="binding site" evidence="6">
    <location>
        <position position="182"/>
    </location>
    <ligand>
        <name>a divalent metal cation</name>
        <dbReference type="ChEBI" id="CHEBI:60240"/>
        <label>2</label>
        <note>catalytic</note>
    </ligand>
</feature>
<evidence type="ECO:0000313" key="10">
    <source>
        <dbReference type="Proteomes" id="UP000618733"/>
    </source>
</evidence>
<dbReference type="PROSITE" id="PS00680">
    <property type="entry name" value="MAP_1"/>
    <property type="match status" value="1"/>
</dbReference>
<dbReference type="EMBL" id="JAEHOI010000001">
    <property type="protein sequence ID" value="MBK0420687.1"/>
    <property type="molecule type" value="Genomic_DNA"/>
</dbReference>
<protein>
    <recommendedName>
        <fullName evidence="6 7">Methionine aminopeptidase</fullName>
        <shortName evidence="6">MAP</shortName>
        <shortName evidence="6">MetAP</shortName>
        <ecNumber evidence="6 7">3.4.11.18</ecNumber>
    </recommendedName>
    <alternativeName>
        <fullName evidence="6">Peptidase M</fullName>
    </alternativeName>
</protein>
<comment type="caution">
    <text evidence="9">The sequence shown here is derived from an EMBL/GenBank/DDBJ whole genome shotgun (WGS) entry which is preliminary data.</text>
</comment>
<evidence type="ECO:0000256" key="7">
    <source>
        <dbReference type="RuleBase" id="RU003653"/>
    </source>
</evidence>
<name>A0A934QCD7_9MICO</name>
<feature type="binding site" evidence="6">
    <location>
        <position position="246"/>
    </location>
    <ligand>
        <name>a divalent metal cation</name>
        <dbReference type="ChEBI" id="CHEBI:60240"/>
        <label>1</label>
    </ligand>
</feature>
<dbReference type="Pfam" id="PF00557">
    <property type="entry name" value="Peptidase_M24"/>
    <property type="match status" value="1"/>
</dbReference>
<proteinExistence type="inferred from homology"/>
<dbReference type="PRINTS" id="PR00599">
    <property type="entry name" value="MAPEPTIDASE"/>
</dbReference>
<evidence type="ECO:0000256" key="6">
    <source>
        <dbReference type="HAMAP-Rule" id="MF_01974"/>
    </source>
</evidence>
<comment type="function">
    <text evidence="1 6">Removes the N-terminal methionine from nascent proteins. The N-terminal methionine is often cleaved when the second residue in the primary sequence is small and uncharged (Met-Ala-, Cys, Gly, Pro, Ser, Thr, or Val). Requires deformylation of the N(alpha)-formylated initiator methionine before it can be hydrolyzed.</text>
</comment>
<evidence type="ECO:0000256" key="1">
    <source>
        <dbReference type="ARBA" id="ARBA00002521"/>
    </source>
</evidence>
<feature type="binding site" evidence="6">
    <location>
        <position position="113"/>
    </location>
    <ligand>
        <name>a divalent metal cation</name>
        <dbReference type="ChEBI" id="CHEBI:60240"/>
        <label>1</label>
    </ligand>
</feature>
<dbReference type="GO" id="GO:0006508">
    <property type="term" value="P:proteolysis"/>
    <property type="evidence" value="ECO:0007669"/>
    <property type="project" value="UniProtKB-KW"/>
</dbReference>
<evidence type="ECO:0000256" key="2">
    <source>
        <dbReference type="ARBA" id="ARBA00022438"/>
    </source>
</evidence>
<dbReference type="InterPro" id="IPR001714">
    <property type="entry name" value="Pept_M24_MAP"/>
</dbReference>
<evidence type="ECO:0000256" key="3">
    <source>
        <dbReference type="ARBA" id="ARBA00022670"/>
    </source>
</evidence>
<comment type="subunit">
    <text evidence="6">Monomer.</text>
</comment>
<accession>A0A934QCD7</accession>
<feature type="domain" description="Peptidase M24" evidence="8">
    <location>
        <begin position="22"/>
        <end position="253"/>
    </location>
</feature>
<gene>
    <name evidence="6 9" type="primary">map</name>
    <name evidence="9" type="ORF">JD292_01150</name>
</gene>
<dbReference type="GO" id="GO:0046872">
    <property type="term" value="F:metal ion binding"/>
    <property type="evidence" value="ECO:0007669"/>
    <property type="project" value="UniProtKB-UniRule"/>
</dbReference>